<proteinExistence type="inferred from homology"/>
<evidence type="ECO:0000313" key="5">
    <source>
        <dbReference type="EMBL" id="EXI69294.1"/>
    </source>
</evidence>
<dbReference type="PATRIC" id="fig|1454001.3.peg.466"/>
<dbReference type="STRING" id="1454001.AW08_00503"/>
<dbReference type="GO" id="GO:0005829">
    <property type="term" value="C:cytosol"/>
    <property type="evidence" value="ECO:0007669"/>
    <property type="project" value="TreeGrafter"/>
</dbReference>
<evidence type="ECO:0000256" key="4">
    <source>
        <dbReference type="RuleBase" id="RU003939"/>
    </source>
</evidence>
<comment type="caution">
    <text evidence="5">The sequence shown here is derived from an EMBL/GenBank/DDBJ whole genome shotgun (WGS) entry which is preliminary data.</text>
</comment>
<dbReference type="InterPro" id="IPR000119">
    <property type="entry name" value="Hist_DNA-bd"/>
</dbReference>
<dbReference type="PANTHER" id="PTHR33175:SF3">
    <property type="entry name" value="DNA-BINDING PROTEIN HU-BETA"/>
    <property type="match status" value="1"/>
</dbReference>
<sequence>MNKSEMIDAIATRSELSKAASAKALDAVLETIIDAVARGDTVTLVGFGSFKASERAAREGKNPKSGAKIVIPQTTVPKFAAGAGFKARVASRGE</sequence>
<evidence type="ECO:0000256" key="1">
    <source>
        <dbReference type="ARBA" id="ARBA00010529"/>
    </source>
</evidence>
<dbReference type="GO" id="GO:0003677">
    <property type="term" value="F:DNA binding"/>
    <property type="evidence" value="ECO:0007669"/>
    <property type="project" value="UniProtKB-KW"/>
</dbReference>
<dbReference type="GO" id="GO:0030261">
    <property type="term" value="P:chromosome condensation"/>
    <property type="evidence" value="ECO:0007669"/>
    <property type="project" value="UniProtKB-KW"/>
</dbReference>
<protein>
    <submittedName>
        <fullName evidence="5">DNA-binding protein HU</fullName>
    </submittedName>
</protein>
<keyword evidence="3 5" id="KW-0238">DNA-binding</keyword>
<dbReference type="AlphaFoldDB" id="A0A011PSF2"/>
<comment type="similarity">
    <text evidence="1 4">Belongs to the bacterial histone-like protein family.</text>
</comment>
<accession>A0A011PSF2</accession>
<keyword evidence="2" id="KW-0226">DNA condensation</keyword>
<dbReference type="PRINTS" id="PR01727">
    <property type="entry name" value="DNABINDINGHU"/>
</dbReference>
<evidence type="ECO:0000256" key="2">
    <source>
        <dbReference type="ARBA" id="ARBA00023067"/>
    </source>
</evidence>
<evidence type="ECO:0000313" key="6">
    <source>
        <dbReference type="Proteomes" id="UP000020218"/>
    </source>
</evidence>
<dbReference type="Proteomes" id="UP000020218">
    <property type="component" value="Unassembled WGS sequence"/>
</dbReference>
<gene>
    <name evidence="5" type="primary">hup</name>
    <name evidence="5" type="ORF">AW08_00503</name>
</gene>
<reference evidence="5" key="1">
    <citation type="submission" date="2014-02" db="EMBL/GenBank/DDBJ databases">
        <title>Expanding our view of genomic diversity in Candidatus Accumulibacter clades.</title>
        <authorList>
            <person name="Skennerton C.T."/>
            <person name="Barr J.J."/>
            <person name="Slater F.R."/>
            <person name="Bond P.L."/>
            <person name="Tyson G.W."/>
        </authorList>
    </citation>
    <scope>NUCLEOTIDE SEQUENCE [LARGE SCALE GENOMIC DNA]</scope>
</reference>
<dbReference type="SUPFAM" id="SSF47729">
    <property type="entry name" value="IHF-like DNA-binding proteins"/>
    <property type="match status" value="1"/>
</dbReference>
<dbReference type="Pfam" id="PF00216">
    <property type="entry name" value="Bac_DNA_binding"/>
    <property type="match status" value="1"/>
</dbReference>
<dbReference type="Gene3D" id="4.10.520.10">
    <property type="entry name" value="IHF-like DNA-binding proteins"/>
    <property type="match status" value="1"/>
</dbReference>
<dbReference type="EMBL" id="JFAX01000002">
    <property type="protein sequence ID" value="EXI69294.1"/>
    <property type="molecule type" value="Genomic_DNA"/>
</dbReference>
<dbReference type="InterPro" id="IPR010992">
    <property type="entry name" value="IHF-like_DNA-bd_dom_sf"/>
</dbReference>
<dbReference type="SMART" id="SM00411">
    <property type="entry name" value="BHL"/>
    <property type="match status" value="1"/>
</dbReference>
<dbReference type="CDD" id="cd13831">
    <property type="entry name" value="HU"/>
    <property type="match status" value="1"/>
</dbReference>
<dbReference type="GO" id="GO:0030527">
    <property type="term" value="F:structural constituent of chromatin"/>
    <property type="evidence" value="ECO:0007669"/>
    <property type="project" value="InterPro"/>
</dbReference>
<organism evidence="5 6">
    <name type="scientific">Candidatus Accumulibacter adjunctus</name>
    <dbReference type="NCBI Taxonomy" id="1454001"/>
    <lineage>
        <taxon>Bacteria</taxon>
        <taxon>Pseudomonadati</taxon>
        <taxon>Pseudomonadota</taxon>
        <taxon>Betaproteobacteria</taxon>
        <taxon>Candidatus Accumulibacter</taxon>
    </lineage>
</organism>
<evidence type="ECO:0000256" key="3">
    <source>
        <dbReference type="ARBA" id="ARBA00023125"/>
    </source>
</evidence>
<dbReference type="PANTHER" id="PTHR33175">
    <property type="entry name" value="DNA-BINDING PROTEIN HU"/>
    <property type="match status" value="1"/>
</dbReference>
<name>A0A011PSF2_9PROT</name>
<keyword evidence="6" id="KW-1185">Reference proteome</keyword>